<reference evidence="9 10" key="1">
    <citation type="submission" date="2018-10" db="EMBL/GenBank/DDBJ databases">
        <authorList>
            <person name="Perry B.J."/>
            <person name="Sullivan J.T."/>
            <person name="Murphy R.J.T."/>
            <person name="Ramsay J.P."/>
            <person name="Ronson C.W."/>
        </authorList>
    </citation>
    <scope>NUCLEOTIDE SEQUENCE [LARGE SCALE GENOMIC DNA]</scope>
    <source>
        <strain evidence="9 10">R88b</strain>
    </source>
</reference>
<evidence type="ECO:0000313" key="9">
    <source>
        <dbReference type="EMBL" id="QKD02050.1"/>
    </source>
</evidence>
<evidence type="ECO:0008006" key="11">
    <source>
        <dbReference type="Google" id="ProtNLM"/>
    </source>
</evidence>
<keyword evidence="3" id="KW-0472">Membrane</keyword>
<dbReference type="Proteomes" id="UP000503017">
    <property type="component" value="Chromosome"/>
</dbReference>
<feature type="signal peptide" evidence="8">
    <location>
        <begin position="1"/>
        <end position="21"/>
    </location>
</feature>
<dbReference type="InterPro" id="IPR049857">
    <property type="entry name" value="Omp10-like"/>
</dbReference>
<evidence type="ECO:0000256" key="6">
    <source>
        <dbReference type="ARBA" id="ARBA00023288"/>
    </source>
</evidence>
<dbReference type="PROSITE" id="PS51257">
    <property type="entry name" value="PROKAR_LIPOPROTEIN"/>
    <property type="match status" value="1"/>
</dbReference>
<keyword evidence="6" id="KW-0449">Lipoprotein</keyword>
<evidence type="ECO:0000256" key="7">
    <source>
        <dbReference type="ARBA" id="ARBA00044505"/>
    </source>
</evidence>
<comment type="subcellular location">
    <subcellularLocation>
        <location evidence="1">Cell outer membrane</location>
        <topology evidence="1">Lipid-anchor</topology>
    </subcellularLocation>
</comment>
<dbReference type="Pfam" id="PF26368">
    <property type="entry name" value="OMP10"/>
    <property type="match status" value="1"/>
</dbReference>
<gene>
    <name evidence="9" type="ORF">EB235_11505</name>
</gene>
<keyword evidence="4" id="KW-0564">Palmitate</keyword>
<name>A0A6M7WE29_RHILI</name>
<evidence type="ECO:0000256" key="2">
    <source>
        <dbReference type="ARBA" id="ARBA00022729"/>
    </source>
</evidence>
<comment type="similarity">
    <text evidence="7">Belongs to the rhizobiaceae omp10 lipoprotein family.</text>
</comment>
<sequence length="125" mass="12903">MTIARKVLSMGAAGALATMLAACTTSGPDQPPMAAAPKGVEGSWIDGTGKALSTFNGGKYKTVSAETGEPFAEGTYTMTGATSLEITGTSLIRQTQINTNCLMVSINQLNCTDAAGKNFVFTRRS</sequence>
<protein>
    <recommendedName>
        <fullName evidence="11">Outer membrane lipoprotein omp10</fullName>
    </recommendedName>
</protein>
<evidence type="ECO:0000313" key="10">
    <source>
        <dbReference type="Proteomes" id="UP000503017"/>
    </source>
</evidence>
<dbReference type="RefSeq" id="WP_027030884.1">
    <property type="nucleotide sequence ID" value="NZ_CP033367.1"/>
</dbReference>
<evidence type="ECO:0000256" key="8">
    <source>
        <dbReference type="SAM" id="SignalP"/>
    </source>
</evidence>
<evidence type="ECO:0000256" key="3">
    <source>
        <dbReference type="ARBA" id="ARBA00023136"/>
    </source>
</evidence>
<evidence type="ECO:0000256" key="1">
    <source>
        <dbReference type="ARBA" id="ARBA00004459"/>
    </source>
</evidence>
<evidence type="ECO:0000256" key="5">
    <source>
        <dbReference type="ARBA" id="ARBA00023237"/>
    </source>
</evidence>
<feature type="chain" id="PRO_5026964172" description="Outer membrane lipoprotein omp10" evidence="8">
    <location>
        <begin position="22"/>
        <end position="125"/>
    </location>
</feature>
<keyword evidence="5" id="KW-0998">Cell outer membrane</keyword>
<accession>A0A6M7WE29</accession>
<dbReference type="AlphaFoldDB" id="A0A6M7WE29"/>
<proteinExistence type="inferred from homology"/>
<keyword evidence="2 8" id="KW-0732">Signal</keyword>
<dbReference type="EMBL" id="CP033367">
    <property type="protein sequence ID" value="QKD02050.1"/>
    <property type="molecule type" value="Genomic_DNA"/>
</dbReference>
<evidence type="ECO:0000256" key="4">
    <source>
        <dbReference type="ARBA" id="ARBA00023139"/>
    </source>
</evidence>
<organism evidence="9 10">
    <name type="scientific">Mesorhizobium loti R88b</name>
    <dbReference type="NCBI Taxonomy" id="935548"/>
    <lineage>
        <taxon>Bacteria</taxon>
        <taxon>Pseudomonadati</taxon>
        <taxon>Pseudomonadota</taxon>
        <taxon>Alphaproteobacteria</taxon>
        <taxon>Hyphomicrobiales</taxon>
        <taxon>Phyllobacteriaceae</taxon>
        <taxon>Mesorhizobium</taxon>
    </lineage>
</organism>